<dbReference type="PANTHER" id="PTHR31920">
    <property type="entry name" value="B3 DOMAIN-CONTAINING"/>
    <property type="match status" value="1"/>
</dbReference>
<dbReference type="Pfam" id="PF02362">
    <property type="entry name" value="B3"/>
    <property type="match status" value="2"/>
</dbReference>
<evidence type="ECO:0000256" key="5">
    <source>
        <dbReference type="ARBA" id="ARBA00023242"/>
    </source>
</evidence>
<dbReference type="Gene3D" id="2.40.330.10">
    <property type="entry name" value="DNA-binding pseudobarrel domain"/>
    <property type="match status" value="2"/>
</dbReference>
<organism evidence="6 7">
    <name type="scientific">Daucus carota subsp. sativus</name>
    <name type="common">Carrot</name>
    <dbReference type="NCBI Taxonomy" id="79200"/>
    <lineage>
        <taxon>Eukaryota</taxon>
        <taxon>Viridiplantae</taxon>
        <taxon>Streptophyta</taxon>
        <taxon>Embryophyta</taxon>
        <taxon>Tracheophyta</taxon>
        <taxon>Spermatophyta</taxon>
        <taxon>Magnoliopsida</taxon>
        <taxon>eudicotyledons</taxon>
        <taxon>Gunneridae</taxon>
        <taxon>Pentapetalae</taxon>
        <taxon>asterids</taxon>
        <taxon>campanulids</taxon>
        <taxon>Apiales</taxon>
        <taxon>Apiaceae</taxon>
        <taxon>Apioideae</taxon>
        <taxon>Scandiceae</taxon>
        <taxon>Daucinae</taxon>
        <taxon>Daucus</taxon>
        <taxon>Daucus sect. Daucus</taxon>
    </lineage>
</organism>
<reference evidence="6" key="1">
    <citation type="journal article" date="2016" name="Nat. Genet.">
        <title>A high-quality carrot genome assembly provides new insights into carotenoid accumulation and asterid genome evolution.</title>
        <authorList>
            <person name="Iorizzo M."/>
            <person name="Ellison S."/>
            <person name="Senalik D."/>
            <person name="Zeng P."/>
            <person name="Satapoomin P."/>
            <person name="Huang J."/>
            <person name="Bowman M."/>
            <person name="Iovene M."/>
            <person name="Sanseverino W."/>
            <person name="Cavagnaro P."/>
            <person name="Yildiz M."/>
            <person name="Macko-Podgorni A."/>
            <person name="Moranska E."/>
            <person name="Grzebelus E."/>
            <person name="Grzebelus D."/>
            <person name="Ashrafi H."/>
            <person name="Zheng Z."/>
            <person name="Cheng S."/>
            <person name="Spooner D."/>
            <person name="Van Deynze A."/>
            <person name="Simon P."/>
        </authorList>
    </citation>
    <scope>NUCLEOTIDE SEQUENCE</scope>
    <source>
        <tissue evidence="6">Leaf</tissue>
    </source>
</reference>
<dbReference type="InterPro" id="IPR015300">
    <property type="entry name" value="DNA-bd_pseudobarrel_sf"/>
</dbReference>
<dbReference type="SUPFAM" id="SSF101936">
    <property type="entry name" value="DNA-binding pseudobarrel domain"/>
    <property type="match status" value="2"/>
</dbReference>
<protein>
    <submittedName>
        <fullName evidence="6">Uncharacterized protein</fullName>
    </submittedName>
</protein>
<evidence type="ECO:0000256" key="3">
    <source>
        <dbReference type="ARBA" id="ARBA00023125"/>
    </source>
</evidence>
<evidence type="ECO:0000313" key="7">
    <source>
        <dbReference type="Proteomes" id="UP000077755"/>
    </source>
</evidence>
<evidence type="ECO:0000256" key="1">
    <source>
        <dbReference type="ARBA" id="ARBA00004123"/>
    </source>
</evidence>
<gene>
    <name evidence="6" type="ORF">DCAR_0312417</name>
</gene>
<dbReference type="EMBL" id="CP093345">
    <property type="protein sequence ID" value="WOG93136.1"/>
    <property type="molecule type" value="Genomic_DNA"/>
</dbReference>
<sequence length="248" mass="28685">MTKTLNRSRRNPSFMKLLFSDFSKKLLIPPKFARLHPGTLPKKCTLKPTGTQSSWPVRTILIDNHLYFKEGWKAFAKHHSLQYGDMLVFRYAQDSEFYVDMFDNTCCLREPVATSPALILPGQGNKNHPETAADELILSSEFPSFKRTMQKTNVKSNGYLQIPLQFGRMYMKKITNYTSKLVSLDKGWVVQLLRGDKRVFKKGWSNFAKENSLELDDVCVFQLINAKDNTFEVTIFKKPVEYSLFSRC</sequence>
<dbReference type="CDD" id="cd10017">
    <property type="entry name" value="B3_DNA"/>
    <property type="match status" value="2"/>
</dbReference>
<keyword evidence="2" id="KW-0805">Transcription regulation</keyword>
<dbReference type="Proteomes" id="UP000077755">
    <property type="component" value="Chromosome 3"/>
</dbReference>
<dbReference type="InterPro" id="IPR050655">
    <property type="entry name" value="Plant_B3_domain"/>
</dbReference>
<dbReference type="GO" id="GO:0005634">
    <property type="term" value="C:nucleus"/>
    <property type="evidence" value="ECO:0007669"/>
    <property type="project" value="UniProtKB-SubCell"/>
</dbReference>
<reference evidence="6" key="2">
    <citation type="submission" date="2022-03" db="EMBL/GenBank/DDBJ databases">
        <title>Draft title - Genomic analysis of global carrot germplasm unveils the trajectory of domestication and the origin of high carotenoid orange carrot.</title>
        <authorList>
            <person name="Iorizzo M."/>
            <person name="Ellison S."/>
            <person name="Senalik D."/>
            <person name="Macko-Podgorni A."/>
            <person name="Grzebelus D."/>
            <person name="Bostan H."/>
            <person name="Rolling W."/>
            <person name="Curaba J."/>
            <person name="Simon P."/>
        </authorList>
    </citation>
    <scope>NUCLEOTIDE SEQUENCE</scope>
    <source>
        <tissue evidence="6">Leaf</tissue>
    </source>
</reference>
<dbReference type="AlphaFoldDB" id="A0A166B0C0"/>
<comment type="subcellular location">
    <subcellularLocation>
        <location evidence="1">Nucleus</location>
    </subcellularLocation>
</comment>
<proteinExistence type="predicted"/>
<name>A0A166B0C0_DAUCS</name>
<dbReference type="PANTHER" id="PTHR31920:SF132">
    <property type="entry name" value="TF-B3 DOMAIN-CONTAINING PROTEIN"/>
    <property type="match status" value="1"/>
</dbReference>
<keyword evidence="4" id="KW-0804">Transcription</keyword>
<accession>A0A166B0C0</accession>
<dbReference type="PROSITE" id="PS50863">
    <property type="entry name" value="B3"/>
    <property type="match status" value="2"/>
</dbReference>
<keyword evidence="5" id="KW-0539">Nucleus</keyword>
<dbReference type="OMA" id="CEFLIFR"/>
<evidence type="ECO:0000256" key="2">
    <source>
        <dbReference type="ARBA" id="ARBA00023015"/>
    </source>
</evidence>
<dbReference type="Gramene" id="KZN02184">
    <property type="protein sequence ID" value="KZN02184"/>
    <property type="gene ID" value="DCAR_010938"/>
</dbReference>
<evidence type="ECO:0000313" key="6">
    <source>
        <dbReference type="EMBL" id="WOG93136.1"/>
    </source>
</evidence>
<dbReference type="InterPro" id="IPR003340">
    <property type="entry name" value="B3_DNA-bd"/>
</dbReference>
<dbReference type="SMART" id="SM01019">
    <property type="entry name" value="B3"/>
    <property type="match status" value="2"/>
</dbReference>
<keyword evidence="7" id="KW-1185">Reference proteome</keyword>
<keyword evidence="3" id="KW-0238">DNA-binding</keyword>
<evidence type="ECO:0000256" key="4">
    <source>
        <dbReference type="ARBA" id="ARBA00023163"/>
    </source>
</evidence>
<dbReference type="GO" id="GO:0003677">
    <property type="term" value="F:DNA binding"/>
    <property type="evidence" value="ECO:0007669"/>
    <property type="project" value="UniProtKB-KW"/>
</dbReference>